<dbReference type="AlphaFoldDB" id="A0A1N7J4M7"/>
<organism evidence="1 2">
    <name type="scientific">Kroppenstedtia eburnea</name>
    <dbReference type="NCBI Taxonomy" id="714067"/>
    <lineage>
        <taxon>Bacteria</taxon>
        <taxon>Bacillati</taxon>
        <taxon>Bacillota</taxon>
        <taxon>Bacilli</taxon>
        <taxon>Bacillales</taxon>
        <taxon>Thermoactinomycetaceae</taxon>
        <taxon>Kroppenstedtia</taxon>
    </lineage>
</organism>
<evidence type="ECO:0000313" key="2">
    <source>
        <dbReference type="Proteomes" id="UP000186795"/>
    </source>
</evidence>
<proteinExistence type="predicted"/>
<dbReference type="EMBL" id="FTOD01000001">
    <property type="protein sequence ID" value="SIS44303.1"/>
    <property type="molecule type" value="Genomic_DNA"/>
</dbReference>
<sequence length="58" mass="6895">MSWNNYPAEKAETDAGACGLPSHKWFMGIDYRISRPELIFEVNVGERRNYFWKQSLRK</sequence>
<reference evidence="2" key="1">
    <citation type="submission" date="2017-01" db="EMBL/GenBank/DDBJ databases">
        <authorList>
            <person name="Varghese N."/>
            <person name="Submissions S."/>
        </authorList>
    </citation>
    <scope>NUCLEOTIDE SEQUENCE [LARGE SCALE GENOMIC DNA]</scope>
    <source>
        <strain evidence="2">DSM 45196</strain>
    </source>
</reference>
<name>A0A1N7J4M7_9BACL</name>
<accession>A0A1N7J4M7</accession>
<evidence type="ECO:0000313" key="1">
    <source>
        <dbReference type="EMBL" id="SIS44303.1"/>
    </source>
</evidence>
<gene>
    <name evidence="1" type="ORF">SAMN05421790_101718</name>
</gene>
<protein>
    <submittedName>
        <fullName evidence="1">Uncharacterized protein</fullName>
    </submittedName>
</protein>
<keyword evidence="2" id="KW-1185">Reference proteome</keyword>
<dbReference type="Proteomes" id="UP000186795">
    <property type="component" value="Unassembled WGS sequence"/>
</dbReference>